<feature type="compositionally biased region" description="Low complexity" evidence="1">
    <location>
        <begin position="121"/>
        <end position="135"/>
    </location>
</feature>
<sequence length="231" mass="24275">MPLQFYTDRRVLKAIGLSPIADADLGALEALRVSYSMPDSVPPPPPAAPVAFLNQLPPRYFPFPGITSFVDPLVASILTWATRHRPRPSLGDVSTPSLNDVAPKSPAMGTNTASIPEGHHSSSSPPLGQSQSPLPLAYQVPSAAPGDAGGQHSATVVLEPGDHDGVGFVTPQTPSLVPHQALECHPMSQATPPSRISSSPEEDGVSYCQSATITVPEEVGENTSSFVFYCF</sequence>
<name>A0AAV3R4N4_LITER</name>
<dbReference type="EMBL" id="BAABME010007294">
    <property type="protein sequence ID" value="GAA0170561.1"/>
    <property type="molecule type" value="Genomic_DNA"/>
</dbReference>
<protein>
    <submittedName>
        <fullName evidence="2">Uncharacterized protein</fullName>
    </submittedName>
</protein>
<comment type="caution">
    <text evidence="2">The sequence shown here is derived from an EMBL/GenBank/DDBJ whole genome shotgun (WGS) entry which is preliminary data.</text>
</comment>
<dbReference type="AlphaFoldDB" id="A0AAV3R4N4"/>
<gene>
    <name evidence="2" type="ORF">LIER_24791</name>
</gene>
<proteinExistence type="predicted"/>
<organism evidence="2 3">
    <name type="scientific">Lithospermum erythrorhizon</name>
    <name type="common">Purple gromwell</name>
    <name type="synonym">Lithospermum officinale var. erythrorhizon</name>
    <dbReference type="NCBI Taxonomy" id="34254"/>
    <lineage>
        <taxon>Eukaryota</taxon>
        <taxon>Viridiplantae</taxon>
        <taxon>Streptophyta</taxon>
        <taxon>Embryophyta</taxon>
        <taxon>Tracheophyta</taxon>
        <taxon>Spermatophyta</taxon>
        <taxon>Magnoliopsida</taxon>
        <taxon>eudicotyledons</taxon>
        <taxon>Gunneridae</taxon>
        <taxon>Pentapetalae</taxon>
        <taxon>asterids</taxon>
        <taxon>lamiids</taxon>
        <taxon>Boraginales</taxon>
        <taxon>Boraginaceae</taxon>
        <taxon>Boraginoideae</taxon>
        <taxon>Lithospermeae</taxon>
        <taxon>Lithospermum</taxon>
    </lineage>
</organism>
<keyword evidence="3" id="KW-1185">Reference proteome</keyword>
<feature type="region of interest" description="Disordered" evidence="1">
    <location>
        <begin position="85"/>
        <end position="162"/>
    </location>
</feature>
<reference evidence="2 3" key="1">
    <citation type="submission" date="2024-01" db="EMBL/GenBank/DDBJ databases">
        <title>The complete chloroplast genome sequence of Lithospermum erythrorhizon: insights into the phylogenetic relationship among Boraginaceae species and the maternal lineages of purple gromwells.</title>
        <authorList>
            <person name="Okada T."/>
            <person name="Watanabe K."/>
        </authorList>
    </citation>
    <scope>NUCLEOTIDE SEQUENCE [LARGE SCALE GENOMIC DNA]</scope>
</reference>
<dbReference type="Proteomes" id="UP001454036">
    <property type="component" value="Unassembled WGS sequence"/>
</dbReference>
<accession>A0AAV3R4N4</accession>
<evidence type="ECO:0000313" key="3">
    <source>
        <dbReference type="Proteomes" id="UP001454036"/>
    </source>
</evidence>
<evidence type="ECO:0000313" key="2">
    <source>
        <dbReference type="EMBL" id="GAA0170561.1"/>
    </source>
</evidence>
<evidence type="ECO:0000256" key="1">
    <source>
        <dbReference type="SAM" id="MobiDB-lite"/>
    </source>
</evidence>